<keyword evidence="3" id="KW-1185">Reference proteome</keyword>
<keyword evidence="1" id="KW-1133">Transmembrane helix</keyword>
<feature type="transmembrane region" description="Helical" evidence="1">
    <location>
        <begin position="6"/>
        <end position="27"/>
    </location>
</feature>
<evidence type="ECO:0000313" key="2">
    <source>
        <dbReference type="EMBL" id="MBM7633718.1"/>
    </source>
</evidence>
<proteinExistence type="predicted"/>
<dbReference type="EMBL" id="JAFBEC010000008">
    <property type="protein sequence ID" value="MBM7633718.1"/>
    <property type="molecule type" value="Genomic_DNA"/>
</dbReference>
<evidence type="ECO:0000256" key="1">
    <source>
        <dbReference type="SAM" id="Phobius"/>
    </source>
</evidence>
<dbReference type="Proteomes" id="UP000741863">
    <property type="component" value="Unassembled WGS sequence"/>
</dbReference>
<organism evidence="2 3">
    <name type="scientific">Geomicrobium sediminis</name>
    <dbReference type="NCBI Taxonomy" id="1347788"/>
    <lineage>
        <taxon>Bacteria</taxon>
        <taxon>Bacillati</taxon>
        <taxon>Bacillota</taxon>
        <taxon>Bacilli</taxon>
        <taxon>Bacillales</taxon>
        <taxon>Geomicrobium</taxon>
    </lineage>
</organism>
<sequence>MTSHTLRGLASGLFIAAVVVISFQYFFQDDNESDAISETARPAAPTSSIDDYTDETLYNALLERDYDFPVSETERIVDEQNEETVLYVVIHEGMTSDDVAQLLVDSGFISTTNEFIEPLYERERQTQIQTGLHNVTNEYSIDEIIETFTTP</sequence>
<evidence type="ECO:0008006" key="4">
    <source>
        <dbReference type="Google" id="ProtNLM"/>
    </source>
</evidence>
<dbReference type="Gene3D" id="3.30.1490.480">
    <property type="entry name" value="Endolytic murein transglycosylase"/>
    <property type="match status" value="1"/>
</dbReference>
<name>A0ABS2PFW2_9BACL</name>
<keyword evidence="1" id="KW-0472">Membrane</keyword>
<keyword evidence="1" id="KW-0812">Transmembrane</keyword>
<dbReference type="RefSeq" id="WP_204698431.1">
    <property type="nucleotide sequence ID" value="NZ_JAFBEC010000008.1"/>
</dbReference>
<gene>
    <name evidence="2" type="ORF">JOD17_002814</name>
</gene>
<reference evidence="2 3" key="1">
    <citation type="submission" date="2021-01" db="EMBL/GenBank/DDBJ databases">
        <title>Genomic Encyclopedia of Type Strains, Phase IV (KMG-IV): sequencing the most valuable type-strain genomes for metagenomic binning, comparative biology and taxonomic classification.</title>
        <authorList>
            <person name="Goeker M."/>
        </authorList>
    </citation>
    <scope>NUCLEOTIDE SEQUENCE [LARGE SCALE GENOMIC DNA]</scope>
    <source>
        <strain evidence="2 3">DSM 25540</strain>
    </source>
</reference>
<comment type="caution">
    <text evidence="2">The sequence shown here is derived from an EMBL/GenBank/DDBJ whole genome shotgun (WGS) entry which is preliminary data.</text>
</comment>
<evidence type="ECO:0000313" key="3">
    <source>
        <dbReference type="Proteomes" id="UP000741863"/>
    </source>
</evidence>
<protein>
    <recommendedName>
        <fullName evidence="4">Endolytic transglycosylase MltG</fullName>
    </recommendedName>
</protein>
<accession>A0ABS2PFW2</accession>